<dbReference type="Proteomes" id="UP000789901">
    <property type="component" value="Unassembled WGS sequence"/>
</dbReference>
<organism evidence="1 2">
    <name type="scientific">Gigaspora margarita</name>
    <dbReference type="NCBI Taxonomy" id="4874"/>
    <lineage>
        <taxon>Eukaryota</taxon>
        <taxon>Fungi</taxon>
        <taxon>Fungi incertae sedis</taxon>
        <taxon>Mucoromycota</taxon>
        <taxon>Glomeromycotina</taxon>
        <taxon>Glomeromycetes</taxon>
        <taxon>Diversisporales</taxon>
        <taxon>Gigasporaceae</taxon>
        <taxon>Gigaspora</taxon>
    </lineage>
</organism>
<keyword evidence="2" id="KW-1185">Reference proteome</keyword>
<evidence type="ECO:0000313" key="2">
    <source>
        <dbReference type="Proteomes" id="UP000789901"/>
    </source>
</evidence>
<comment type="caution">
    <text evidence="1">The sequence shown here is derived from an EMBL/GenBank/DDBJ whole genome shotgun (WGS) entry which is preliminary data.</text>
</comment>
<dbReference type="EMBL" id="CAJVQB010065782">
    <property type="protein sequence ID" value="CAG8841427.1"/>
    <property type="molecule type" value="Genomic_DNA"/>
</dbReference>
<proteinExistence type="predicted"/>
<protein>
    <submittedName>
        <fullName evidence="1">5223_t:CDS:1</fullName>
    </submittedName>
</protein>
<evidence type="ECO:0000313" key="1">
    <source>
        <dbReference type="EMBL" id="CAG8841427.1"/>
    </source>
</evidence>
<accession>A0ABN7WUU6</accession>
<name>A0ABN7WUU6_GIGMA</name>
<sequence>MPPQPTKLDDIDIPDLLSSILNGEEFLIGKAKPKKGKDQIAQSVLIINHITQIH</sequence>
<feature type="non-terminal residue" evidence="1">
    <location>
        <position position="54"/>
    </location>
</feature>
<reference evidence="1 2" key="1">
    <citation type="submission" date="2021-06" db="EMBL/GenBank/DDBJ databases">
        <authorList>
            <person name="Kallberg Y."/>
            <person name="Tangrot J."/>
            <person name="Rosling A."/>
        </authorList>
    </citation>
    <scope>NUCLEOTIDE SEQUENCE [LARGE SCALE GENOMIC DNA]</scope>
    <source>
        <strain evidence="1 2">120-4 pot B 10/14</strain>
    </source>
</reference>
<gene>
    <name evidence="1" type="ORF">GMARGA_LOCUS35422</name>
</gene>